<dbReference type="Gene3D" id="1.10.238.210">
    <property type="match status" value="1"/>
</dbReference>
<dbReference type="GO" id="GO:0004359">
    <property type="term" value="F:glutaminase activity"/>
    <property type="evidence" value="ECO:0007669"/>
    <property type="project" value="UniProtKB-EC"/>
</dbReference>
<name>A0AAD9JIA9_9ANNE</name>
<dbReference type="EC" id="3.5.1.2" evidence="3"/>
<feature type="repeat" description="ANK" evidence="8">
    <location>
        <begin position="477"/>
        <end position="500"/>
    </location>
</feature>
<comment type="catalytic activity">
    <reaction evidence="7">
        <text>L-glutamine + H2O = L-glutamate + NH4(+)</text>
        <dbReference type="Rhea" id="RHEA:15889"/>
        <dbReference type="ChEBI" id="CHEBI:15377"/>
        <dbReference type="ChEBI" id="CHEBI:28938"/>
        <dbReference type="ChEBI" id="CHEBI:29985"/>
        <dbReference type="ChEBI" id="CHEBI:58359"/>
        <dbReference type="EC" id="3.5.1.2"/>
    </reaction>
</comment>
<proteinExistence type="inferred from homology"/>
<keyword evidence="5" id="KW-0378">Hydrolase</keyword>
<evidence type="ECO:0000256" key="2">
    <source>
        <dbReference type="ARBA" id="ARBA00011881"/>
    </source>
</evidence>
<dbReference type="Gene3D" id="3.40.710.10">
    <property type="entry name" value="DD-peptidase/beta-lactamase superfamily"/>
    <property type="match status" value="1"/>
</dbReference>
<dbReference type="Proteomes" id="UP001208570">
    <property type="component" value="Unassembled WGS sequence"/>
</dbReference>
<organism evidence="10 11">
    <name type="scientific">Paralvinella palmiformis</name>
    <dbReference type="NCBI Taxonomy" id="53620"/>
    <lineage>
        <taxon>Eukaryota</taxon>
        <taxon>Metazoa</taxon>
        <taxon>Spiralia</taxon>
        <taxon>Lophotrochozoa</taxon>
        <taxon>Annelida</taxon>
        <taxon>Polychaeta</taxon>
        <taxon>Sedentaria</taxon>
        <taxon>Canalipalpata</taxon>
        <taxon>Terebellida</taxon>
        <taxon>Terebelliformia</taxon>
        <taxon>Alvinellidae</taxon>
        <taxon>Paralvinella</taxon>
    </lineage>
</organism>
<keyword evidence="11" id="KW-1185">Reference proteome</keyword>
<dbReference type="PROSITE" id="PS50088">
    <property type="entry name" value="ANK_REPEAT"/>
    <property type="match status" value="1"/>
</dbReference>
<dbReference type="SUPFAM" id="SSF56601">
    <property type="entry name" value="beta-lactamase/transpeptidase-like"/>
    <property type="match status" value="1"/>
</dbReference>
<dbReference type="InterPro" id="IPR012338">
    <property type="entry name" value="Beta-lactam/transpept-like"/>
</dbReference>
<gene>
    <name evidence="10" type="ORF">LSH36_322g05036</name>
</gene>
<dbReference type="InterPro" id="IPR041541">
    <property type="entry name" value="Glutaminase_EF-hand"/>
</dbReference>
<dbReference type="PANTHER" id="PTHR12544">
    <property type="entry name" value="GLUTAMINASE"/>
    <property type="match status" value="1"/>
</dbReference>
<feature type="domain" description="Glutaminase EF-hand" evidence="9">
    <location>
        <begin position="22"/>
        <end position="110"/>
    </location>
</feature>
<evidence type="ECO:0000256" key="4">
    <source>
        <dbReference type="ARBA" id="ARBA00022737"/>
    </source>
</evidence>
<dbReference type="PROSITE" id="PS50297">
    <property type="entry name" value="ANK_REP_REGION"/>
    <property type="match status" value="1"/>
</dbReference>
<evidence type="ECO:0000259" key="9">
    <source>
        <dbReference type="Pfam" id="PF17959"/>
    </source>
</evidence>
<dbReference type="SMART" id="SM00248">
    <property type="entry name" value="ANK"/>
    <property type="match status" value="1"/>
</dbReference>
<reference evidence="10" key="1">
    <citation type="journal article" date="2023" name="Mol. Biol. Evol.">
        <title>Third-Generation Sequencing Reveals the Adaptive Role of the Epigenome in Three Deep-Sea Polychaetes.</title>
        <authorList>
            <person name="Perez M."/>
            <person name="Aroh O."/>
            <person name="Sun Y."/>
            <person name="Lan Y."/>
            <person name="Juniper S.K."/>
            <person name="Young C.R."/>
            <person name="Angers B."/>
            <person name="Qian P.Y."/>
        </authorList>
    </citation>
    <scope>NUCLEOTIDE SEQUENCE</scope>
    <source>
        <strain evidence="10">P08H-3</strain>
    </source>
</reference>
<evidence type="ECO:0000256" key="7">
    <source>
        <dbReference type="ARBA" id="ARBA00049534"/>
    </source>
</evidence>
<evidence type="ECO:0000256" key="5">
    <source>
        <dbReference type="ARBA" id="ARBA00022801"/>
    </source>
</evidence>
<dbReference type="InterPro" id="IPR002110">
    <property type="entry name" value="Ankyrin_rpt"/>
</dbReference>
<dbReference type="InterPro" id="IPR015868">
    <property type="entry name" value="Glutaminase"/>
</dbReference>
<accession>A0AAD9JIA9</accession>
<dbReference type="EMBL" id="JAODUP010000322">
    <property type="protein sequence ID" value="KAK2152670.1"/>
    <property type="molecule type" value="Genomic_DNA"/>
</dbReference>
<dbReference type="GO" id="GO:0006537">
    <property type="term" value="P:glutamate biosynthetic process"/>
    <property type="evidence" value="ECO:0007669"/>
    <property type="project" value="TreeGrafter"/>
</dbReference>
<evidence type="ECO:0000256" key="1">
    <source>
        <dbReference type="ARBA" id="ARBA00011076"/>
    </source>
</evidence>
<dbReference type="Pfam" id="PF17959">
    <property type="entry name" value="EF-hand_14"/>
    <property type="match status" value="1"/>
</dbReference>
<dbReference type="Pfam" id="PF04960">
    <property type="entry name" value="Glutaminase"/>
    <property type="match status" value="1"/>
</dbReference>
<dbReference type="InterPro" id="IPR036770">
    <property type="entry name" value="Ankyrin_rpt-contain_sf"/>
</dbReference>
<dbReference type="SUPFAM" id="SSF48403">
    <property type="entry name" value="Ankyrin repeat"/>
    <property type="match status" value="1"/>
</dbReference>
<dbReference type="AlphaFoldDB" id="A0AAD9JIA9"/>
<evidence type="ECO:0000313" key="10">
    <source>
        <dbReference type="EMBL" id="KAK2152670.1"/>
    </source>
</evidence>
<evidence type="ECO:0000256" key="3">
    <source>
        <dbReference type="ARBA" id="ARBA00012918"/>
    </source>
</evidence>
<comment type="caution">
    <text evidence="10">The sequence shown here is derived from an EMBL/GenBank/DDBJ whole genome shotgun (WGS) entry which is preliminary data.</text>
</comment>
<keyword evidence="6 8" id="KW-0040">ANK repeat</keyword>
<evidence type="ECO:0000256" key="8">
    <source>
        <dbReference type="PROSITE-ProRule" id="PRU00023"/>
    </source>
</evidence>
<sequence>MSRPQGRSYTEESFSFTDFDVYLFDALRDKNGYVHTDKLLQGLAHVGFGQTDPRLKETVAKIRCMQGFDDDDDYIFNVKDVVLDQEAFSVLIHDNIDIIQGAFTRDLVIPDFKEFRDAIDELHRRSSKLTTGKVSQFTPQLARVNPNKWGLALCTIDGQRHSIGDVTDPVLSQQILKPLTYALALNDMGEEFVHSYVGQEPSGESSDVIKLDHKNKPHNPMINSGAIAIASLMKRDLNLADRFDYITAQLKKLSGGEYVGFNNPSFLSQREVSDRDMALAYYMQENQCFPEGSDLKKTMDFYFQIQSMEITCESGAVIAATLANGGICPLTGERVLNSRAVRHSLSLMHSCGMYDYSGEFAFKVGLPAKSAITGAVMLVVPNVAGFFLWSPPLDAFGSGVKSLDFCLNLVKLFSFHHLDNLRRHSTTIDPCVRISSTRGELQGAHTVKMLFNAANGDVTGLRRMFLAGFNIQAIDYDGRSALHIACAEGHLDCVQFLLERCKVPESPKDRLTGHGGNAFVLDIADSAKQRVHLPKRPISPVQLMDVVL</sequence>
<comment type="subunit">
    <text evidence="2">Homotetramer.</text>
</comment>
<evidence type="ECO:0000313" key="11">
    <source>
        <dbReference type="Proteomes" id="UP001208570"/>
    </source>
</evidence>
<dbReference type="Pfam" id="PF13637">
    <property type="entry name" value="Ank_4"/>
    <property type="match status" value="1"/>
</dbReference>
<protein>
    <recommendedName>
        <fullName evidence="3">glutaminase</fullName>
        <ecNumber evidence="3">3.5.1.2</ecNumber>
    </recommendedName>
</protein>
<keyword evidence="4" id="KW-0677">Repeat</keyword>
<dbReference type="Gene3D" id="1.25.40.20">
    <property type="entry name" value="Ankyrin repeat-containing domain"/>
    <property type="match status" value="1"/>
</dbReference>
<dbReference type="PANTHER" id="PTHR12544:SF29">
    <property type="entry name" value="GLUTAMINASE"/>
    <property type="match status" value="1"/>
</dbReference>
<dbReference type="FunFam" id="3.40.710.10:FF:000005">
    <property type="entry name" value="Glutaminase"/>
    <property type="match status" value="1"/>
</dbReference>
<comment type="similarity">
    <text evidence="1">Belongs to the glutaminase family.</text>
</comment>
<evidence type="ECO:0000256" key="6">
    <source>
        <dbReference type="ARBA" id="ARBA00023043"/>
    </source>
</evidence>
<dbReference type="GO" id="GO:0006543">
    <property type="term" value="P:L-glutamine catabolic process"/>
    <property type="evidence" value="ECO:0007669"/>
    <property type="project" value="TreeGrafter"/>
</dbReference>